<dbReference type="PANTHER" id="PTHR47348:SF3">
    <property type="entry name" value="MEIOTICALLY UP-REGULATED GENE 190 PROTEIN"/>
    <property type="match status" value="1"/>
</dbReference>
<dbReference type="InterPro" id="IPR000008">
    <property type="entry name" value="C2_dom"/>
</dbReference>
<dbReference type="PROSITE" id="PS50004">
    <property type="entry name" value="C2"/>
    <property type="match status" value="2"/>
</dbReference>
<dbReference type="CDD" id="cd21676">
    <property type="entry name" value="SMP_Mug190"/>
    <property type="match status" value="1"/>
</dbReference>
<dbReference type="InterPro" id="IPR057349">
    <property type="entry name" value="C2_Mug190_3rd"/>
</dbReference>
<dbReference type="CDD" id="cd04041">
    <property type="entry name" value="C2A_fungal"/>
    <property type="match status" value="1"/>
</dbReference>
<dbReference type="CDD" id="cd04052">
    <property type="entry name" value="C2B_Tricalbin-like"/>
    <property type="match status" value="1"/>
</dbReference>
<keyword evidence="3" id="KW-0677">Repeat</keyword>
<dbReference type="SUPFAM" id="SSF49562">
    <property type="entry name" value="C2 domain (Calcium/lipid-binding domain, CaLB)"/>
    <property type="match status" value="2"/>
</dbReference>
<sequence>MGSVSDDDPSVLGQQKHQKHRRSSRLSRYDQDHSVPTINRYLENREREHEDNYDGALSEDELQEAKEEEVRRQEDEEEDDKDLVKKRMRPSREKKTDQVKKQKGIRTVKDPTTGFAVTIKDAHMKDYPRPSKLTSIQPPPSRADTHHSRPSPNPAHPTNISLLPYPCMSSPALDRVTQYLDWFSVFIPFSLGLLWILTSHTGGWPAWTFNTIVLSIMGASGWYAGQEAKQMVVKGRAGLNEFPSREKGESFITPLPESTEWLNRLVAACWKLLSSELLLPTVSEIEDTIMESIPFLDNCRFGDIDLGDVPLRIHSIRGLSDTPSDKAYPRDDWINLGNAQYPLAEAQSGDYTNLEVAFAYSGRQKQEGELRVKNIQFTIEFVTRFFKIFRIPIPIWIRLNRIVGKARFRMQFIPIFPYIRTVDICMIGAPDVDLAVSLTKSLPNILDLPICSALFNLGVNIGASTLAAPRSMNLNIKRMLNPAAIQEARALGVLVVTIHHGESLSAQDRNGLSDPYIIVAFAKFGKPLYSTRIILEELNPVFEETYFLLVNPDDVKAEESLSLCLWDSDKFKSDDLIGRVNLRLLDIMKSPNVMHAREDDLMGFEDANVMQGKLRWSVGYYERAQLLKSMERPDEHPPAPQRMTLVEKETMIPGEKAPFPAVTPPPVPARSTRTPPHPDYKSGVLSIMLNHINGVRRKETEASDTDLTPPSPYIEVYINGELTAKTRVRQFTTMPFYMDFSEHFVRDWKTSVVQFVVRDAAWYEQDPILGIVVLNLQDLFEKSSETTELFPMHDGEGSGSIHVSLHFSGFKMDLPANLSGLETGSVWLCSPIVLDIFPSHQGLVKDLKFLRLATHDTTEKLSKKEATVEGTRITWDIESIRLPVFNRFQTNLSFQFLESRSLGVGKKLNGISSLWLQELVDRETRQVRLPIIIGENIVQLRQNYLNEFCAKHHEYEIVGWLSTTVRFDPGLDRQHETQCKTQAQRHAYEVWDKLLRANSGEETSINSPSRKIARTDRQVHR</sequence>
<dbReference type="Pfam" id="PF00168">
    <property type="entry name" value="C2"/>
    <property type="match status" value="2"/>
</dbReference>
<dbReference type="GO" id="GO:0061817">
    <property type="term" value="P:endoplasmic reticulum-plasma membrane tethering"/>
    <property type="evidence" value="ECO:0007669"/>
    <property type="project" value="InterPro"/>
</dbReference>
<dbReference type="SMART" id="SM00239">
    <property type="entry name" value="C2"/>
    <property type="match status" value="2"/>
</dbReference>
<name>A0A0F7STP1_PHARH</name>
<feature type="compositionally biased region" description="Acidic residues" evidence="6">
    <location>
        <begin position="53"/>
        <end position="62"/>
    </location>
</feature>
<organism evidence="8">
    <name type="scientific">Phaffia rhodozyma</name>
    <name type="common">Yeast</name>
    <name type="synonym">Xanthophyllomyces dendrorhous</name>
    <dbReference type="NCBI Taxonomy" id="264483"/>
    <lineage>
        <taxon>Eukaryota</taxon>
        <taxon>Fungi</taxon>
        <taxon>Dikarya</taxon>
        <taxon>Basidiomycota</taxon>
        <taxon>Agaricomycotina</taxon>
        <taxon>Tremellomycetes</taxon>
        <taxon>Cystofilobasidiales</taxon>
        <taxon>Mrakiaceae</taxon>
        <taxon>Phaffia</taxon>
    </lineage>
</organism>
<dbReference type="GO" id="GO:0005789">
    <property type="term" value="C:endoplasmic reticulum membrane"/>
    <property type="evidence" value="ECO:0007669"/>
    <property type="project" value="UniProtKB-SubCell"/>
</dbReference>
<feature type="region of interest" description="Disordered" evidence="6">
    <location>
        <begin position="1"/>
        <end position="104"/>
    </location>
</feature>
<keyword evidence="5" id="KW-1133">Transmembrane helix</keyword>
<evidence type="ECO:0000256" key="6">
    <source>
        <dbReference type="SAM" id="MobiDB-lite"/>
    </source>
</evidence>
<feature type="region of interest" description="Disordered" evidence="6">
    <location>
        <begin position="1001"/>
        <end position="1021"/>
    </location>
</feature>
<dbReference type="InterPro" id="IPR037767">
    <property type="entry name" value="C2A_Mug190-like"/>
</dbReference>
<feature type="compositionally biased region" description="Basic and acidic residues" evidence="6">
    <location>
        <begin position="63"/>
        <end position="74"/>
    </location>
</feature>
<dbReference type="InterPro" id="IPR037765">
    <property type="entry name" value="C2B_Tricalbin"/>
</dbReference>
<evidence type="ECO:0000256" key="2">
    <source>
        <dbReference type="ARBA" id="ARBA00022692"/>
    </source>
</evidence>
<evidence type="ECO:0000256" key="5">
    <source>
        <dbReference type="ARBA" id="ARBA00022989"/>
    </source>
</evidence>
<feature type="compositionally biased region" description="Basic and acidic residues" evidence="6">
    <location>
        <begin position="82"/>
        <end position="100"/>
    </location>
</feature>
<proteinExistence type="predicted"/>
<dbReference type="Pfam" id="PF25669">
    <property type="entry name" value="SMP_MUG190-like"/>
    <property type="match status" value="1"/>
</dbReference>
<evidence type="ECO:0000313" key="8">
    <source>
        <dbReference type="EMBL" id="CED85542.1"/>
    </source>
</evidence>
<dbReference type="Gene3D" id="2.60.40.150">
    <property type="entry name" value="C2 domain"/>
    <property type="match status" value="2"/>
</dbReference>
<keyword evidence="5" id="KW-0472">Membrane</keyword>
<dbReference type="AlphaFoldDB" id="A0A0F7STP1"/>
<evidence type="ECO:0000256" key="3">
    <source>
        <dbReference type="ARBA" id="ARBA00022737"/>
    </source>
</evidence>
<dbReference type="InterPro" id="IPR035892">
    <property type="entry name" value="C2_domain_sf"/>
</dbReference>
<dbReference type="PANTHER" id="PTHR47348">
    <property type="entry name" value="MEIOTICALLY UP-REGULATED GENE 190 PROTEIN"/>
    <property type="match status" value="1"/>
</dbReference>
<evidence type="ECO:0000256" key="4">
    <source>
        <dbReference type="ARBA" id="ARBA00022824"/>
    </source>
</evidence>
<feature type="region of interest" description="Disordered" evidence="6">
    <location>
        <begin position="655"/>
        <end position="680"/>
    </location>
</feature>
<keyword evidence="4" id="KW-0256">Endoplasmic reticulum</keyword>
<feature type="region of interest" description="Disordered" evidence="6">
    <location>
        <begin position="126"/>
        <end position="158"/>
    </location>
</feature>
<evidence type="ECO:0000256" key="1">
    <source>
        <dbReference type="ARBA" id="ARBA00004586"/>
    </source>
</evidence>
<accession>A0A0F7STP1</accession>
<protein>
    <submittedName>
        <fullName evidence="8">Ca2-dependent lipid-binding protein CLB1/vesicle protein vp115/Granuphilin A, contains C2 domain</fullName>
    </submittedName>
</protein>
<dbReference type="Pfam" id="PF25331">
    <property type="entry name" value="C2_Mug190_3rd"/>
    <property type="match status" value="1"/>
</dbReference>
<feature type="compositionally biased region" description="Basic residues" evidence="6">
    <location>
        <begin position="16"/>
        <end position="25"/>
    </location>
</feature>
<evidence type="ECO:0000259" key="7">
    <source>
        <dbReference type="PROSITE" id="PS50004"/>
    </source>
</evidence>
<feature type="domain" description="C2" evidence="7">
    <location>
        <begin position="470"/>
        <end position="597"/>
    </location>
</feature>
<feature type="compositionally biased region" description="Basic and acidic residues" evidence="6">
    <location>
        <begin position="42"/>
        <end position="52"/>
    </location>
</feature>
<comment type="subcellular location">
    <subcellularLocation>
        <location evidence="1">Endoplasmic reticulum membrane</location>
    </subcellularLocation>
</comment>
<feature type="domain" description="C2" evidence="7">
    <location>
        <begin position="664"/>
        <end position="790"/>
    </location>
</feature>
<reference evidence="8" key="1">
    <citation type="submission" date="2014-08" db="EMBL/GenBank/DDBJ databases">
        <authorList>
            <person name="Sharma Rahul"/>
            <person name="Thines Marco"/>
        </authorList>
    </citation>
    <scope>NUCLEOTIDE SEQUENCE</scope>
</reference>
<keyword evidence="2" id="KW-0812">Transmembrane</keyword>
<dbReference type="EMBL" id="LN483332">
    <property type="protein sequence ID" value="CED85542.1"/>
    <property type="molecule type" value="Genomic_DNA"/>
</dbReference>